<dbReference type="Proteomes" id="UP000569914">
    <property type="component" value="Unassembled WGS sequence"/>
</dbReference>
<gene>
    <name evidence="2" type="ORF">BKA15_004625</name>
</gene>
<sequence>MTTTWGASMDPNRGGLLRRIAESVFWIGRNLERADATARILDVHLQLVLEDPWVEEDTACRSLLSIMGIRPPDDVAVSTTVVLDRLAYSAEPTAIRGSLMAARENARGAREILSSEFWSALNSTWLGLPEARRMAERLGPHVYFTWIREQTATLAGVVDLAISRDTAWRFLTLGRSLERADMTARLLLTRAVPGAPGRGRPSWSALLRSCGAYEAFLRTYRGDLDEAAAVEFLLLDRLFPRSVFFALSAAEACLNELTPGRARAGVPDLARRRLGRARTQLEFRSPEDLLGDLTTVLVDLERTCSEVSEAVSRTFFEASHAMAWAQGEA</sequence>
<dbReference type="InterPro" id="IPR051680">
    <property type="entry name" value="ATP-dep_Glu-Cys_Ligase-2"/>
</dbReference>
<comment type="caution">
    <text evidence="2">The sequence shown here is derived from an EMBL/GenBank/DDBJ whole genome shotgun (WGS) entry which is preliminary data.</text>
</comment>
<dbReference type="PANTHER" id="PTHR34595:SF7">
    <property type="entry name" value="SLL1039 PROTEIN"/>
    <property type="match status" value="1"/>
</dbReference>
<proteinExistence type="predicted"/>
<dbReference type="PANTHER" id="PTHR34595">
    <property type="entry name" value="BLR5612 PROTEIN"/>
    <property type="match status" value="1"/>
</dbReference>
<reference evidence="2 3" key="1">
    <citation type="submission" date="2020-07" db="EMBL/GenBank/DDBJ databases">
        <title>Sequencing the genomes of 1000 actinobacteria strains.</title>
        <authorList>
            <person name="Klenk H.-P."/>
        </authorList>
    </citation>
    <scope>NUCLEOTIDE SEQUENCE [LARGE SCALE GENOMIC DNA]</scope>
    <source>
        <strain evidence="2 3">DSM 22083</strain>
    </source>
</reference>
<dbReference type="InterPro" id="IPR007296">
    <property type="entry name" value="DUF403"/>
</dbReference>
<organism evidence="2 3">
    <name type="scientific">Microlunatus parietis</name>
    <dbReference type="NCBI Taxonomy" id="682979"/>
    <lineage>
        <taxon>Bacteria</taxon>
        <taxon>Bacillati</taxon>
        <taxon>Actinomycetota</taxon>
        <taxon>Actinomycetes</taxon>
        <taxon>Propionibacteriales</taxon>
        <taxon>Propionibacteriaceae</taxon>
        <taxon>Microlunatus</taxon>
    </lineage>
</organism>
<dbReference type="Pfam" id="PF04168">
    <property type="entry name" value="Alpha-E"/>
    <property type="match status" value="1"/>
</dbReference>
<evidence type="ECO:0000259" key="1">
    <source>
        <dbReference type="Pfam" id="PF04168"/>
    </source>
</evidence>
<evidence type="ECO:0000313" key="3">
    <source>
        <dbReference type="Proteomes" id="UP000569914"/>
    </source>
</evidence>
<name>A0A7Y9IB34_9ACTN</name>
<feature type="domain" description="DUF403" evidence="1">
    <location>
        <begin position="16"/>
        <end position="316"/>
    </location>
</feature>
<protein>
    <submittedName>
        <fullName evidence="2">Putative alpha-E superfamily protein</fullName>
    </submittedName>
</protein>
<evidence type="ECO:0000313" key="2">
    <source>
        <dbReference type="EMBL" id="NYE73296.1"/>
    </source>
</evidence>
<accession>A0A7Y9IB34</accession>
<dbReference type="AlphaFoldDB" id="A0A7Y9IB34"/>
<keyword evidence="3" id="KW-1185">Reference proteome</keyword>
<dbReference type="EMBL" id="JACCBU010000001">
    <property type="protein sequence ID" value="NYE73296.1"/>
    <property type="molecule type" value="Genomic_DNA"/>
</dbReference>